<dbReference type="SUPFAM" id="SSF52058">
    <property type="entry name" value="L domain-like"/>
    <property type="match status" value="1"/>
</dbReference>
<dbReference type="PANTHER" id="PTHR11017:SF570">
    <property type="entry name" value="DISEASE RESISTANCE PROTEIN (TIR-NBS CLASS)-RELATED"/>
    <property type="match status" value="1"/>
</dbReference>
<keyword evidence="5" id="KW-0433">Leucine-rich repeat</keyword>
<keyword evidence="16" id="KW-1185">Reference proteome</keyword>
<evidence type="ECO:0000256" key="2">
    <source>
        <dbReference type="ARBA" id="ARBA00004496"/>
    </source>
</evidence>
<evidence type="ECO:0000256" key="7">
    <source>
        <dbReference type="ARBA" id="ARBA00022801"/>
    </source>
</evidence>
<feature type="compositionally biased region" description="Low complexity" evidence="13">
    <location>
        <begin position="1256"/>
        <end position="1265"/>
    </location>
</feature>
<dbReference type="PaxDb" id="29760-VIT_18s0117g00360.t01"/>
<dbReference type="FunCoup" id="D7SS75">
    <property type="interactions" value="314"/>
</dbReference>
<accession>D7SS75</accession>
<dbReference type="InterPro" id="IPR044974">
    <property type="entry name" value="Disease_R_plants"/>
</dbReference>
<name>D7SS75_VITVI</name>
<evidence type="ECO:0000256" key="5">
    <source>
        <dbReference type="ARBA" id="ARBA00022614"/>
    </source>
</evidence>
<dbReference type="Pfam" id="PF23286">
    <property type="entry name" value="LRR_13"/>
    <property type="match status" value="1"/>
</dbReference>
<dbReference type="PROSITE" id="PS50104">
    <property type="entry name" value="TIR"/>
    <property type="match status" value="1"/>
</dbReference>
<proteinExistence type="inferred from homology"/>
<dbReference type="InterPro" id="IPR032675">
    <property type="entry name" value="LRR_dom_sf"/>
</dbReference>
<evidence type="ECO:0000256" key="4">
    <source>
        <dbReference type="ARBA" id="ARBA00022490"/>
    </source>
</evidence>
<evidence type="ECO:0000256" key="13">
    <source>
        <dbReference type="SAM" id="MobiDB-lite"/>
    </source>
</evidence>
<dbReference type="EMBL" id="FN594973">
    <property type="protein sequence ID" value="CBI18507.3"/>
    <property type="molecule type" value="Genomic_DNA"/>
</dbReference>
<keyword evidence="10" id="KW-0539">Nucleus</keyword>
<protein>
    <recommendedName>
        <fullName evidence="3">ADP-ribosyl cyclase/cyclic ADP-ribose hydrolase</fullName>
        <ecNumber evidence="3">3.2.2.6</ecNumber>
    </recommendedName>
</protein>
<evidence type="ECO:0000256" key="1">
    <source>
        <dbReference type="ARBA" id="ARBA00004123"/>
    </source>
</evidence>
<dbReference type="GO" id="GO:0050832">
    <property type="term" value="P:defense response to fungus"/>
    <property type="evidence" value="ECO:0007669"/>
    <property type="project" value="UniProtKB-ARBA"/>
</dbReference>
<keyword evidence="7" id="KW-0378">Hydrolase</keyword>
<dbReference type="Pfam" id="PF23282">
    <property type="entry name" value="WHD_ROQ1"/>
    <property type="match status" value="1"/>
</dbReference>
<organism evidence="15 16">
    <name type="scientific">Vitis vinifera</name>
    <name type="common">Grape</name>
    <dbReference type="NCBI Taxonomy" id="29760"/>
    <lineage>
        <taxon>Eukaryota</taxon>
        <taxon>Viridiplantae</taxon>
        <taxon>Streptophyta</taxon>
        <taxon>Embryophyta</taxon>
        <taxon>Tracheophyta</taxon>
        <taxon>Spermatophyta</taxon>
        <taxon>Magnoliopsida</taxon>
        <taxon>eudicotyledons</taxon>
        <taxon>Gunneridae</taxon>
        <taxon>Pentapetalae</taxon>
        <taxon>rosids</taxon>
        <taxon>Vitales</taxon>
        <taxon>Vitaceae</taxon>
        <taxon>Viteae</taxon>
        <taxon>Vitis</taxon>
    </lineage>
</organism>
<evidence type="ECO:0000256" key="6">
    <source>
        <dbReference type="ARBA" id="ARBA00022737"/>
    </source>
</evidence>
<dbReference type="EC" id="3.2.2.6" evidence="3"/>
<dbReference type="eggNOG" id="ENOG502R41B">
    <property type="taxonomic scope" value="Eukaryota"/>
</dbReference>
<dbReference type="GO" id="GO:0043531">
    <property type="term" value="F:ADP binding"/>
    <property type="evidence" value="ECO:0007669"/>
    <property type="project" value="InterPro"/>
</dbReference>
<dbReference type="ExpressionAtlas" id="D7SS75">
    <property type="expression patterns" value="baseline and differential"/>
</dbReference>
<evidence type="ECO:0000256" key="3">
    <source>
        <dbReference type="ARBA" id="ARBA00011982"/>
    </source>
</evidence>
<dbReference type="Gene3D" id="3.80.10.10">
    <property type="entry name" value="Ribonuclease Inhibitor"/>
    <property type="match status" value="3"/>
</dbReference>
<comment type="similarity">
    <text evidence="12">Belongs to the disease resistance TIR-NB-LRR family.</text>
</comment>
<feature type="domain" description="TIR" evidence="14">
    <location>
        <begin position="19"/>
        <end position="183"/>
    </location>
</feature>
<dbReference type="InterPro" id="IPR003591">
    <property type="entry name" value="Leu-rich_rpt_typical-subtyp"/>
</dbReference>
<dbReference type="Gene3D" id="3.40.50.300">
    <property type="entry name" value="P-loop containing nucleotide triphosphate hydrolases"/>
    <property type="match status" value="1"/>
</dbReference>
<sequence length="1281" mass="145407">MASANRRRASSSSTPVRPWDYEVFLSFRGEDTRRNFTGHLYAALIRKGIVTFRDDEGLSRGEEIAPSLLTAIEKSRCALVILSEHYADSRWCLEELAKIMEWRAEMGLIVYPVFYHVDPSHVRHQRGHYGEALADHERNGSGHQTQRWRAALTEVANLSGWHAENGSESEVVNDITRTILARFTRKHLHVDKNLVGMDDRLNEVIPQMIDLSSNEVRMIGIYGLGGIGKTTVAKVVYNRIAPLFMITSFIANVREDSKSRGLLHLQKQLLHEILPSRKNFISNVDEGIHMIQDRLCFKSVLLILDDVDTLDQLEGLAGDCNWFGPGSRIIVTTRDRHLLDVHKMDAFYEVKKLDQMEAIELFSQHAFEQKHPKEDYETLSNSMVRCVDGLPLGLKVLGRFLFGKTILEWKSELQKLKQEPNQEIQGVLKRSYDELDLTQKDIFLDVACFFNGEDKDHVTRILDACNFYAESGIRVLGDKCLITIFDNKILMHDLLQQMGRYIVRQDYPNYPEKWSRLCYPDDVNRVLIRKSGTEAIEGILFDLSIPKRKRIDITTKSFEMMTRLRLLKIYWAHGSISIREDNKVKLSKDFEFPSYELRYLYWHGYPLESLPSSFYAEDLIELDMCYSSLKQLWESDEPLEKLNTIRVSFSQHLMEIPDFSVRAPNLEKLILDGCSSLLEVHPSIGRLKKIIVLNLKNCKQLSSFPSITDMEALEILNFAGCSELKKFPDIQCNMEHLLKLYLSSTAIEELPSSIGQHITGLVLLDLKRCKNLTSLPTCIFKLKSLEYLFLSGCSKLENFPEIMEDMENLKELLLDGTSIEVLPSSIERLKGLVLLNLRKCKKLVSLPDSMCNLRSLQTIIVSGCSQLDQLPKNVGSLQHLVQLHADGTAIRQPPDSIVLLRGLRVLIYPGCKILPSSSLSSLFSFWLLHGRGSNGIGLRLPSFPCLSSLTNLNQSSCNPSRNNFLSIPTSISALTNLRDLWLGQCQNLTEIPELPPSVPDINSRDCTSLSLSSSSISMLQWLQFLFYYCLKPVEEQFNDDKRDALQRFPDNLVSFSCSEPSPSNFAVVKQKFFENVAFSMILPGSGIPKWIWHRNMGSFVKVKLPTDWYDDDFLGFAVCSVLEHVPDRIVCHLSPDTLDYGELRDFGHDFHCKGSDVSSEHVWLGYQPCAQLRMFQVNDPNEWSHMEISFEATHRLSSRASNMVKECGVRLIYAEDLESIQCSPLLGSLGDSGSRVGGNIVERSSDGAGPSGSGSGHSSVGSSQHSRNDPLLKVKRKYFPE</sequence>
<evidence type="ECO:0000313" key="15">
    <source>
        <dbReference type="EMBL" id="CBI18507.3"/>
    </source>
</evidence>
<evidence type="ECO:0000256" key="10">
    <source>
        <dbReference type="ARBA" id="ARBA00023242"/>
    </source>
</evidence>
<keyword evidence="4" id="KW-0963">Cytoplasm</keyword>
<keyword evidence="8" id="KW-0611">Plant defense</keyword>
<keyword evidence="6" id="KW-0677">Repeat</keyword>
<dbReference type="Pfam" id="PF00931">
    <property type="entry name" value="NB-ARC"/>
    <property type="match status" value="1"/>
</dbReference>
<keyword evidence="9" id="KW-0520">NAD</keyword>
<dbReference type="InParanoid" id="D7SS75"/>
<dbReference type="Pfam" id="PF20160">
    <property type="entry name" value="C-JID"/>
    <property type="match status" value="1"/>
</dbReference>
<dbReference type="GO" id="GO:0061809">
    <property type="term" value="F:NAD+ nucleosidase activity, cyclic ADP-ribose generating"/>
    <property type="evidence" value="ECO:0007669"/>
    <property type="project" value="UniProtKB-EC"/>
</dbReference>
<feature type="compositionally biased region" description="Basic and acidic residues" evidence="13">
    <location>
        <begin position="1266"/>
        <end position="1281"/>
    </location>
</feature>
<dbReference type="InterPro" id="IPR042197">
    <property type="entry name" value="Apaf_helical"/>
</dbReference>
<dbReference type="GO" id="GO:0005634">
    <property type="term" value="C:nucleus"/>
    <property type="evidence" value="ECO:0007669"/>
    <property type="project" value="UniProtKB-SubCell"/>
</dbReference>
<dbReference type="InterPro" id="IPR002182">
    <property type="entry name" value="NB-ARC"/>
</dbReference>
<dbReference type="OMA" id="YLENYEY"/>
<evidence type="ECO:0000256" key="12">
    <source>
        <dbReference type="ARBA" id="ARBA00061488"/>
    </source>
</evidence>
<dbReference type="FunFam" id="3.40.50.10140:FF:000007">
    <property type="entry name" value="Disease resistance protein (TIR-NBS-LRR class)"/>
    <property type="match status" value="1"/>
</dbReference>
<evidence type="ECO:0000256" key="9">
    <source>
        <dbReference type="ARBA" id="ARBA00023027"/>
    </source>
</evidence>
<evidence type="ECO:0000259" key="14">
    <source>
        <dbReference type="PROSITE" id="PS50104"/>
    </source>
</evidence>
<comment type="subcellular location">
    <subcellularLocation>
        <location evidence="2">Cytoplasm</location>
    </subcellularLocation>
    <subcellularLocation>
        <location evidence="1">Nucleus</location>
    </subcellularLocation>
</comment>
<dbReference type="PRINTS" id="PR00364">
    <property type="entry name" value="DISEASERSIST"/>
</dbReference>
<evidence type="ECO:0000313" key="16">
    <source>
        <dbReference type="Proteomes" id="UP000009183"/>
    </source>
</evidence>
<dbReference type="InterPro" id="IPR058546">
    <property type="entry name" value="RPS4B/Roq1-like_LRR"/>
</dbReference>
<dbReference type="InterPro" id="IPR058192">
    <property type="entry name" value="WHD_ROQ1-like"/>
</dbReference>
<dbReference type="GO" id="GO:0043068">
    <property type="term" value="P:positive regulation of programmed cell death"/>
    <property type="evidence" value="ECO:0007669"/>
    <property type="project" value="UniProtKB-ARBA"/>
</dbReference>
<dbReference type="SMART" id="SM00369">
    <property type="entry name" value="LRR_TYP"/>
    <property type="match status" value="2"/>
</dbReference>
<dbReference type="SUPFAM" id="SSF52540">
    <property type="entry name" value="P-loop containing nucleoside triphosphate hydrolases"/>
    <property type="match status" value="1"/>
</dbReference>
<dbReference type="GO" id="GO:0005737">
    <property type="term" value="C:cytoplasm"/>
    <property type="evidence" value="ECO:0007669"/>
    <property type="project" value="UniProtKB-SubCell"/>
</dbReference>
<dbReference type="SUPFAM" id="SSF52200">
    <property type="entry name" value="Toll/Interleukin receptor TIR domain"/>
    <property type="match status" value="1"/>
</dbReference>
<reference evidence="16" key="1">
    <citation type="journal article" date="2007" name="Nature">
        <title>The grapevine genome sequence suggests ancestral hexaploidization in major angiosperm phyla.</title>
        <authorList>
            <consortium name="The French-Italian Public Consortium for Grapevine Genome Characterization."/>
            <person name="Jaillon O."/>
            <person name="Aury J.-M."/>
            <person name="Noel B."/>
            <person name="Policriti A."/>
            <person name="Clepet C."/>
            <person name="Casagrande A."/>
            <person name="Choisne N."/>
            <person name="Aubourg S."/>
            <person name="Vitulo N."/>
            <person name="Jubin C."/>
            <person name="Vezzi A."/>
            <person name="Legeai F."/>
            <person name="Hugueney P."/>
            <person name="Dasilva C."/>
            <person name="Horner D."/>
            <person name="Mica E."/>
            <person name="Jublot D."/>
            <person name="Poulain J."/>
            <person name="Bruyere C."/>
            <person name="Billault A."/>
            <person name="Segurens B."/>
            <person name="Gouyvenoux M."/>
            <person name="Ugarte E."/>
            <person name="Cattonaro F."/>
            <person name="Anthouard V."/>
            <person name="Vico V."/>
            <person name="Del Fabbro C."/>
            <person name="Alaux M."/>
            <person name="Di Gaspero G."/>
            <person name="Dumas V."/>
            <person name="Felice N."/>
            <person name="Paillard S."/>
            <person name="Juman I."/>
            <person name="Moroldo M."/>
            <person name="Scalabrin S."/>
            <person name="Canaguier A."/>
            <person name="Le Clainche I."/>
            <person name="Malacrida G."/>
            <person name="Durand E."/>
            <person name="Pesole G."/>
            <person name="Laucou V."/>
            <person name="Chatelet P."/>
            <person name="Merdinoglu D."/>
            <person name="Delledonne M."/>
            <person name="Pezzotti M."/>
            <person name="Lecharny A."/>
            <person name="Scarpelli C."/>
            <person name="Artiguenave F."/>
            <person name="Pe M.E."/>
            <person name="Valle G."/>
            <person name="Morgante M."/>
            <person name="Caboche M."/>
            <person name="Adam-Blondon A.-F."/>
            <person name="Weissenbach J."/>
            <person name="Quetier F."/>
            <person name="Wincker P."/>
        </authorList>
    </citation>
    <scope>NUCLEOTIDE SEQUENCE [LARGE SCALE GENOMIC DNA]</scope>
    <source>
        <strain evidence="16">cv. Pinot noir / PN40024</strain>
    </source>
</reference>
<dbReference type="Pfam" id="PF01582">
    <property type="entry name" value="TIR"/>
    <property type="match status" value="1"/>
</dbReference>
<dbReference type="InterPro" id="IPR035897">
    <property type="entry name" value="Toll_tir_struct_dom_sf"/>
</dbReference>
<dbReference type="Gene3D" id="1.10.8.430">
    <property type="entry name" value="Helical domain of apoptotic protease-activating factors"/>
    <property type="match status" value="1"/>
</dbReference>
<dbReference type="InterPro" id="IPR045344">
    <property type="entry name" value="C-JID"/>
</dbReference>
<dbReference type="InterPro" id="IPR000157">
    <property type="entry name" value="TIR_dom"/>
</dbReference>
<dbReference type="InterPro" id="IPR003593">
    <property type="entry name" value="AAA+_ATPase"/>
</dbReference>
<dbReference type="SMART" id="SM00255">
    <property type="entry name" value="TIR"/>
    <property type="match status" value="1"/>
</dbReference>
<gene>
    <name evidence="15" type="ordered locus">VIT_18s0117g00360</name>
</gene>
<feature type="region of interest" description="Disordered" evidence="13">
    <location>
        <begin position="1236"/>
        <end position="1281"/>
    </location>
</feature>
<dbReference type="InterPro" id="IPR027417">
    <property type="entry name" value="P-loop_NTPase"/>
</dbReference>
<dbReference type="SMART" id="SM00382">
    <property type="entry name" value="AAA"/>
    <property type="match status" value="1"/>
</dbReference>
<comment type="catalytic activity">
    <reaction evidence="11">
        <text>NAD(+) + H2O = ADP-D-ribose + nicotinamide + H(+)</text>
        <dbReference type="Rhea" id="RHEA:16301"/>
        <dbReference type="ChEBI" id="CHEBI:15377"/>
        <dbReference type="ChEBI" id="CHEBI:15378"/>
        <dbReference type="ChEBI" id="CHEBI:17154"/>
        <dbReference type="ChEBI" id="CHEBI:57540"/>
        <dbReference type="ChEBI" id="CHEBI:57967"/>
        <dbReference type="EC" id="3.2.2.6"/>
    </reaction>
    <physiologicalReaction direction="left-to-right" evidence="11">
        <dbReference type="Rhea" id="RHEA:16302"/>
    </physiologicalReaction>
</comment>
<dbReference type="SMR" id="D7SS75"/>
<evidence type="ECO:0000256" key="8">
    <source>
        <dbReference type="ARBA" id="ARBA00022821"/>
    </source>
</evidence>
<dbReference type="HOGENOM" id="CLU_001561_0_2_1"/>
<dbReference type="Gene3D" id="3.40.50.10140">
    <property type="entry name" value="Toll/interleukin-1 receptor homology (TIR) domain"/>
    <property type="match status" value="1"/>
</dbReference>
<evidence type="ECO:0000256" key="11">
    <source>
        <dbReference type="ARBA" id="ARBA00047304"/>
    </source>
</evidence>
<dbReference type="PANTHER" id="PTHR11017">
    <property type="entry name" value="LEUCINE-RICH REPEAT-CONTAINING PROTEIN"/>
    <property type="match status" value="1"/>
</dbReference>
<dbReference type="GO" id="GO:0007165">
    <property type="term" value="P:signal transduction"/>
    <property type="evidence" value="ECO:0007669"/>
    <property type="project" value="InterPro"/>
</dbReference>
<dbReference type="Proteomes" id="UP000009183">
    <property type="component" value="Chromosome 18"/>
</dbReference>
<dbReference type="KEGG" id="vvi:100259650"/>